<gene>
    <name evidence="2" type="ORF">DARMORV10_C05P46140.1</name>
</gene>
<sequence>IDDLTRPIAAKIIRERSYQSEIEDLVSTMNTCTSPSPSSNTAPMPPPTSNPLKLFVEDIEKSQTLTLYEKYVKIQMYLVSLKEEMSKIKDLGLPNSKRILDHAIKTLEVEHNSVSEKLKNVTNQTGVTNVGVFPEEMIRVSQKPSPNPTNTVLQAPQISMQSQQGTWHRGLGQQGSLQTIMQQQRYQMLQLRQARRQQEQQQQGLLQPQVMKPSQLQQQMIQQQQQIRQAQMQQLLQPQIMKLNPTINEQSQLQQHRELLQQLGQQVFGQQE</sequence>
<evidence type="ECO:0000256" key="1">
    <source>
        <dbReference type="SAM" id="MobiDB-lite"/>
    </source>
</evidence>
<name>A0A816L7S2_BRANA</name>
<dbReference type="EMBL" id="HG994369">
    <property type="protein sequence ID" value="CAF1932791.1"/>
    <property type="molecule type" value="Genomic_DNA"/>
</dbReference>
<protein>
    <submittedName>
        <fullName evidence="2">(rape) hypothetical protein</fullName>
    </submittedName>
</protein>
<proteinExistence type="predicted"/>
<dbReference type="AlphaFoldDB" id="A0A816L7S2"/>
<feature type="compositionally biased region" description="Low complexity" evidence="1">
    <location>
        <begin position="30"/>
        <end position="42"/>
    </location>
</feature>
<dbReference type="Proteomes" id="UP001295469">
    <property type="component" value="Chromosome C05"/>
</dbReference>
<evidence type="ECO:0000313" key="2">
    <source>
        <dbReference type="EMBL" id="CAF1932791.1"/>
    </source>
</evidence>
<accession>A0A816L7S2</accession>
<organism evidence="2">
    <name type="scientific">Brassica napus</name>
    <name type="common">Rape</name>
    <dbReference type="NCBI Taxonomy" id="3708"/>
    <lineage>
        <taxon>Eukaryota</taxon>
        <taxon>Viridiplantae</taxon>
        <taxon>Streptophyta</taxon>
        <taxon>Embryophyta</taxon>
        <taxon>Tracheophyta</taxon>
        <taxon>Spermatophyta</taxon>
        <taxon>Magnoliopsida</taxon>
        <taxon>eudicotyledons</taxon>
        <taxon>Gunneridae</taxon>
        <taxon>Pentapetalae</taxon>
        <taxon>rosids</taxon>
        <taxon>malvids</taxon>
        <taxon>Brassicales</taxon>
        <taxon>Brassicaceae</taxon>
        <taxon>Brassiceae</taxon>
        <taxon>Brassica</taxon>
    </lineage>
</organism>
<feature type="non-terminal residue" evidence="2">
    <location>
        <position position="272"/>
    </location>
</feature>
<reference evidence="2" key="1">
    <citation type="submission" date="2021-01" db="EMBL/GenBank/DDBJ databases">
        <authorList>
            <consortium name="Genoscope - CEA"/>
            <person name="William W."/>
        </authorList>
    </citation>
    <scope>NUCLEOTIDE SEQUENCE</scope>
</reference>
<feature type="region of interest" description="Disordered" evidence="1">
    <location>
        <begin position="30"/>
        <end position="49"/>
    </location>
</feature>